<evidence type="ECO:0000313" key="1">
    <source>
        <dbReference type="EMBL" id="KAL0061691.1"/>
    </source>
</evidence>
<protein>
    <recommendedName>
        <fullName evidence="3">Sulfotransferase</fullName>
    </recommendedName>
</protein>
<dbReference type="SUPFAM" id="SSF52540">
    <property type="entry name" value="P-loop containing nucleoside triphosphate hydrolases"/>
    <property type="match status" value="1"/>
</dbReference>
<keyword evidence="2" id="KW-1185">Reference proteome</keyword>
<dbReference type="PANTHER" id="PTHR48312">
    <property type="match status" value="1"/>
</dbReference>
<sequence>MGPESQFVRRAPPLSEQIKAHPIPHSDKTLQNGLDDMETWMREAEDEGKISVIKEHAYHTMFANTVNAHLEVPRKDLPIPKMVDRFLDVAEDKRPSSQAEAEALPSLPIPNPTFIPDRLFVALRPVLIIRHPAKAIPSFLRASADLGVTIFGENSEATTQFKWLRMVYDCYKALYDSQGSNSVFPVVIDGDKLINETEDQMSKLCNIIGVDASQIRYSWNAVEKFDNKLEENFTGTIGRSTGVIRQKDYRPPVLEEESVKWAGEWDEKTAEKMKYFAEKAMEDYQYLLDRSI</sequence>
<evidence type="ECO:0008006" key="3">
    <source>
        <dbReference type="Google" id="ProtNLM"/>
    </source>
</evidence>
<dbReference type="Proteomes" id="UP001437256">
    <property type="component" value="Unassembled WGS sequence"/>
</dbReference>
<dbReference type="Gene3D" id="3.40.50.300">
    <property type="entry name" value="P-loop containing nucleotide triphosphate hydrolases"/>
    <property type="match status" value="1"/>
</dbReference>
<organism evidence="1 2">
    <name type="scientific">Marasmius tenuissimus</name>
    <dbReference type="NCBI Taxonomy" id="585030"/>
    <lineage>
        <taxon>Eukaryota</taxon>
        <taxon>Fungi</taxon>
        <taxon>Dikarya</taxon>
        <taxon>Basidiomycota</taxon>
        <taxon>Agaricomycotina</taxon>
        <taxon>Agaricomycetes</taxon>
        <taxon>Agaricomycetidae</taxon>
        <taxon>Agaricales</taxon>
        <taxon>Marasmiineae</taxon>
        <taxon>Marasmiaceae</taxon>
        <taxon>Marasmius</taxon>
    </lineage>
</organism>
<accession>A0ABR2ZJF9</accession>
<name>A0ABR2ZJF9_9AGAR</name>
<comment type="caution">
    <text evidence="1">The sequence shown here is derived from an EMBL/GenBank/DDBJ whole genome shotgun (WGS) entry which is preliminary data.</text>
</comment>
<dbReference type="EMBL" id="JBBXMP010000127">
    <property type="protein sequence ID" value="KAL0061691.1"/>
    <property type="molecule type" value="Genomic_DNA"/>
</dbReference>
<gene>
    <name evidence="1" type="ORF">AAF712_011499</name>
</gene>
<dbReference type="InterPro" id="IPR027417">
    <property type="entry name" value="P-loop_NTPase"/>
</dbReference>
<reference evidence="1 2" key="1">
    <citation type="submission" date="2024-05" db="EMBL/GenBank/DDBJ databases">
        <title>A draft genome resource for the thread blight pathogen Marasmius tenuissimus strain MS-2.</title>
        <authorList>
            <person name="Yulfo-Soto G.E."/>
            <person name="Baruah I.K."/>
            <person name="Amoako-Attah I."/>
            <person name="Bukari Y."/>
            <person name="Meinhardt L.W."/>
            <person name="Bailey B.A."/>
            <person name="Cohen S.P."/>
        </authorList>
    </citation>
    <scope>NUCLEOTIDE SEQUENCE [LARGE SCALE GENOMIC DNA]</scope>
    <source>
        <strain evidence="1 2">MS-2</strain>
    </source>
</reference>
<dbReference type="PANTHER" id="PTHR48312:SF1">
    <property type="entry name" value="SULFOTRANSFERASE"/>
    <property type="match status" value="1"/>
</dbReference>
<evidence type="ECO:0000313" key="2">
    <source>
        <dbReference type="Proteomes" id="UP001437256"/>
    </source>
</evidence>
<proteinExistence type="predicted"/>